<dbReference type="InterPro" id="IPR029052">
    <property type="entry name" value="Metallo-depent_PP-like"/>
</dbReference>
<name>A0A916DT35_9BACT</name>
<feature type="domain" description="Calcineurin-like phosphoesterase" evidence="1">
    <location>
        <begin position="54"/>
        <end position="241"/>
    </location>
</feature>
<dbReference type="SUPFAM" id="SSF56300">
    <property type="entry name" value="Metallo-dependent phosphatases"/>
    <property type="match status" value="1"/>
</dbReference>
<dbReference type="Proteomes" id="UP001060919">
    <property type="component" value="Chromosome"/>
</dbReference>
<dbReference type="RefSeq" id="WP_264792721.1">
    <property type="nucleotide sequence ID" value="NZ_AP026867.1"/>
</dbReference>
<evidence type="ECO:0000259" key="1">
    <source>
        <dbReference type="Pfam" id="PF00149"/>
    </source>
</evidence>
<dbReference type="Pfam" id="PF00149">
    <property type="entry name" value="Metallophos"/>
    <property type="match status" value="1"/>
</dbReference>
<proteinExistence type="predicted"/>
<organism evidence="2 3">
    <name type="scientific">Aureispira anguillae</name>
    <dbReference type="NCBI Taxonomy" id="2864201"/>
    <lineage>
        <taxon>Bacteria</taxon>
        <taxon>Pseudomonadati</taxon>
        <taxon>Bacteroidota</taxon>
        <taxon>Saprospiria</taxon>
        <taxon>Saprospirales</taxon>
        <taxon>Saprospiraceae</taxon>
        <taxon>Aureispira</taxon>
    </lineage>
</organism>
<reference evidence="2" key="1">
    <citation type="submission" date="2022-09" db="EMBL/GenBank/DDBJ databases">
        <title>Aureispira anguillicida sp. nov., isolated from Leptocephalus of Japanese eel Anguilla japonica.</title>
        <authorList>
            <person name="Yuasa K."/>
            <person name="Mekata T."/>
            <person name="Ikunari K."/>
        </authorList>
    </citation>
    <scope>NUCLEOTIDE SEQUENCE</scope>
    <source>
        <strain evidence="2">EL160426</strain>
    </source>
</reference>
<dbReference type="AlphaFoldDB" id="A0A916DT35"/>
<evidence type="ECO:0000313" key="3">
    <source>
        <dbReference type="Proteomes" id="UP001060919"/>
    </source>
</evidence>
<accession>A0A916DT35</accession>
<evidence type="ECO:0000313" key="2">
    <source>
        <dbReference type="EMBL" id="BDS11560.1"/>
    </source>
</evidence>
<keyword evidence="3" id="KW-1185">Reference proteome</keyword>
<gene>
    <name evidence="2" type="ORF">AsAng_0022740</name>
</gene>
<protein>
    <submittedName>
        <fullName evidence="2">Metallophosphoesterase</fullName>
    </submittedName>
</protein>
<sequence>MKLTVNDITPIETYPYLEVGSSNLEHLSFPQLLHKSLPIYLGEWVNENAKVDLIIICSDLQGIIEEAGEHYLLGEKLPAFLKLLIEMDLSPNNKIGVFLCGDLYTSIKKRGSSGDVRTVWKEFKKHFSWVVGVAGNHDLFGNSNEKEAFKALEGIYLLHQEAINIDGIRIGGISGIIGRDDKINRIEESHYLKNLRKLLKKKIDFVLLHESPDYPSLNQIGNPKIRVEIEQASKSKICCGHCFWQKTLVEFENETQVLNTDSKVVILQIKKNL</sequence>
<dbReference type="KEGG" id="aup:AsAng_0022740"/>
<dbReference type="GO" id="GO:0016787">
    <property type="term" value="F:hydrolase activity"/>
    <property type="evidence" value="ECO:0007669"/>
    <property type="project" value="InterPro"/>
</dbReference>
<dbReference type="InterPro" id="IPR004843">
    <property type="entry name" value="Calcineurin-like_PHP"/>
</dbReference>
<dbReference type="Gene3D" id="3.60.21.10">
    <property type="match status" value="1"/>
</dbReference>
<dbReference type="EMBL" id="AP026867">
    <property type="protein sequence ID" value="BDS11560.1"/>
    <property type="molecule type" value="Genomic_DNA"/>
</dbReference>